<organism evidence="2 3">
    <name type="scientific">Arenicella xantha</name>
    <dbReference type="NCBI Taxonomy" id="644221"/>
    <lineage>
        <taxon>Bacteria</taxon>
        <taxon>Pseudomonadati</taxon>
        <taxon>Pseudomonadota</taxon>
        <taxon>Gammaproteobacteria</taxon>
        <taxon>Arenicellales</taxon>
        <taxon>Arenicellaceae</taxon>
        <taxon>Arenicella</taxon>
    </lineage>
</organism>
<reference evidence="2 3" key="1">
    <citation type="submission" date="2018-06" db="EMBL/GenBank/DDBJ databases">
        <title>Genomic Encyclopedia of Type Strains, Phase IV (KMG-IV): sequencing the most valuable type-strain genomes for metagenomic binning, comparative biology and taxonomic classification.</title>
        <authorList>
            <person name="Goeker M."/>
        </authorList>
    </citation>
    <scope>NUCLEOTIDE SEQUENCE [LARGE SCALE GENOMIC DNA]</scope>
    <source>
        <strain evidence="2 3">DSM 24032</strain>
    </source>
</reference>
<keyword evidence="3" id="KW-1185">Reference proteome</keyword>
<evidence type="ECO:0000313" key="3">
    <source>
        <dbReference type="Proteomes" id="UP000253083"/>
    </source>
</evidence>
<name>A0A395JKT5_9GAMM</name>
<evidence type="ECO:0000259" key="1">
    <source>
        <dbReference type="Pfam" id="PF01575"/>
    </source>
</evidence>
<dbReference type="PANTHER" id="PTHR42993:SF1">
    <property type="entry name" value="MAOC-LIKE DEHYDRATASE DOMAIN-CONTAINING PROTEIN"/>
    <property type="match status" value="1"/>
</dbReference>
<dbReference type="EMBL" id="QNRT01000008">
    <property type="protein sequence ID" value="RBP48322.1"/>
    <property type="molecule type" value="Genomic_DNA"/>
</dbReference>
<protein>
    <submittedName>
        <fullName evidence="2">Acyl dehydratase</fullName>
    </submittedName>
</protein>
<accession>A0A395JKT5</accession>
<dbReference type="InterPro" id="IPR029069">
    <property type="entry name" value="HotDog_dom_sf"/>
</dbReference>
<dbReference type="InterPro" id="IPR039375">
    <property type="entry name" value="NodN-like"/>
</dbReference>
<proteinExistence type="predicted"/>
<comment type="caution">
    <text evidence="2">The sequence shown here is derived from an EMBL/GenBank/DDBJ whole genome shotgun (WGS) entry which is preliminary data.</text>
</comment>
<dbReference type="InterPro" id="IPR002539">
    <property type="entry name" value="MaoC-like_dom"/>
</dbReference>
<dbReference type="OrthoDB" id="9801735at2"/>
<feature type="domain" description="MaoC-like" evidence="1">
    <location>
        <begin position="13"/>
        <end position="119"/>
    </location>
</feature>
<sequence length="153" mass="16941">MGKLVTSSSIYDEVGKEIGVSDWFEVTQDNVDKFADVTLDHQFIHIDPEKAAKSPFGGTIAHGFYTMSMLSHFAESGCGISIADAKMGVNYGCDKLRFIHPVRVGSKIRGRSVLIDAEEKQPGQFLFKQRITVEIEGVEKPALIAEWLTMAFL</sequence>
<dbReference type="AlphaFoldDB" id="A0A395JKT5"/>
<dbReference type="InParanoid" id="A0A395JKT5"/>
<dbReference type="RefSeq" id="WP_113955799.1">
    <property type="nucleotide sequence ID" value="NZ_QNRT01000008.1"/>
</dbReference>
<dbReference type="CDD" id="cd03450">
    <property type="entry name" value="NodN"/>
    <property type="match status" value="1"/>
</dbReference>
<dbReference type="PANTHER" id="PTHR42993">
    <property type="entry name" value="MAOC-LIKE DEHYDRATASE DOMAIN-CONTAINING PROTEIN"/>
    <property type="match status" value="1"/>
</dbReference>
<dbReference type="Proteomes" id="UP000253083">
    <property type="component" value="Unassembled WGS sequence"/>
</dbReference>
<dbReference type="Pfam" id="PF01575">
    <property type="entry name" value="MaoC_dehydratas"/>
    <property type="match status" value="1"/>
</dbReference>
<dbReference type="Gene3D" id="3.10.129.10">
    <property type="entry name" value="Hotdog Thioesterase"/>
    <property type="match status" value="1"/>
</dbReference>
<gene>
    <name evidence="2" type="ORF">DFR28_10851</name>
</gene>
<evidence type="ECO:0000313" key="2">
    <source>
        <dbReference type="EMBL" id="RBP48322.1"/>
    </source>
</evidence>
<dbReference type="SUPFAM" id="SSF54637">
    <property type="entry name" value="Thioesterase/thiol ester dehydrase-isomerase"/>
    <property type="match status" value="1"/>
</dbReference>